<dbReference type="InterPro" id="IPR036859">
    <property type="entry name" value="CAP-Gly_dom_sf"/>
</dbReference>
<feature type="coiled-coil region" evidence="7">
    <location>
        <begin position="249"/>
        <end position="276"/>
    </location>
</feature>
<dbReference type="GO" id="GO:0005874">
    <property type="term" value="C:microtubule"/>
    <property type="evidence" value="ECO:0007669"/>
    <property type="project" value="UniProtKB-KW"/>
</dbReference>
<dbReference type="GO" id="GO:0005819">
    <property type="term" value="C:spindle"/>
    <property type="evidence" value="ECO:0007669"/>
    <property type="project" value="UniProtKB-SubCell"/>
</dbReference>
<feature type="compositionally biased region" description="Low complexity" evidence="8">
    <location>
        <begin position="87"/>
        <end position="103"/>
    </location>
</feature>
<organism evidence="10 11">
    <name type="scientific">Pomacea canaliculata</name>
    <name type="common">Golden apple snail</name>
    <dbReference type="NCBI Taxonomy" id="400727"/>
    <lineage>
        <taxon>Eukaryota</taxon>
        <taxon>Metazoa</taxon>
        <taxon>Spiralia</taxon>
        <taxon>Lophotrochozoa</taxon>
        <taxon>Mollusca</taxon>
        <taxon>Gastropoda</taxon>
        <taxon>Caenogastropoda</taxon>
        <taxon>Architaenioglossa</taxon>
        <taxon>Ampullarioidea</taxon>
        <taxon>Ampullariidae</taxon>
        <taxon>Pomacea</taxon>
    </lineage>
</organism>
<keyword evidence="2" id="KW-0963">Cytoplasm</keyword>
<feature type="region of interest" description="Disordered" evidence="8">
    <location>
        <begin position="185"/>
        <end position="205"/>
    </location>
</feature>
<gene>
    <name evidence="10" type="ORF">C0Q70_01127</name>
</gene>
<dbReference type="EMBL" id="PZQS01000001">
    <property type="protein sequence ID" value="PVD38512.1"/>
    <property type="molecule type" value="Genomic_DNA"/>
</dbReference>
<dbReference type="AlphaFoldDB" id="A0A2T7PYK8"/>
<keyword evidence="11" id="KW-1185">Reference proteome</keyword>
<dbReference type="PROSITE" id="PS50245">
    <property type="entry name" value="CAP_GLY_2"/>
    <property type="match status" value="1"/>
</dbReference>
<dbReference type="Gene3D" id="2.30.30.190">
    <property type="entry name" value="CAP Gly-rich-like domain"/>
    <property type="match status" value="1"/>
</dbReference>
<feature type="region of interest" description="Disordered" evidence="8">
    <location>
        <begin position="84"/>
        <end position="104"/>
    </location>
</feature>
<feature type="region of interest" description="Disordered" evidence="8">
    <location>
        <begin position="293"/>
        <end position="319"/>
    </location>
</feature>
<evidence type="ECO:0000256" key="3">
    <source>
        <dbReference type="ARBA" id="ARBA00022701"/>
    </source>
</evidence>
<evidence type="ECO:0000256" key="2">
    <source>
        <dbReference type="ARBA" id="ARBA00022490"/>
    </source>
</evidence>
<evidence type="ECO:0000256" key="8">
    <source>
        <dbReference type="SAM" id="MobiDB-lite"/>
    </source>
</evidence>
<dbReference type="Proteomes" id="UP000245119">
    <property type="component" value="Linkage Group LG1"/>
</dbReference>
<comment type="caution">
    <text evidence="10">The sequence shown here is derived from an EMBL/GenBank/DDBJ whole genome shotgun (WGS) entry which is preliminary data.</text>
</comment>
<feature type="domain" description="CAP-Gly" evidence="9">
    <location>
        <begin position="418"/>
        <end position="452"/>
    </location>
</feature>
<evidence type="ECO:0000256" key="6">
    <source>
        <dbReference type="ARBA" id="ARBA00023212"/>
    </source>
</evidence>
<evidence type="ECO:0000313" key="11">
    <source>
        <dbReference type="Proteomes" id="UP000245119"/>
    </source>
</evidence>
<keyword evidence="4" id="KW-0243">Dynein</keyword>
<dbReference type="STRING" id="400727.A0A2T7PYK8"/>
<sequence>MPLYSLWKVQCLLLPSDADSNSELSGLVEDKEIAARAVAFVVNSTRKGIVPLCADIANLLRAKRSLEKKVFLLKRENEALRGSTGVSFRTSHSTSPTPPSFSSCTDKSLLHEQVAFVQERSRPCSRCSQCSSTLSNSPKLEKNHSFKSHLHSTPSYHDNHRSPRTTRRPPNGVTTQAVVHCLSETSGHDTNCDGSRGLGRKNSLPEIISEPDDMVLRVSPKISKEVQCRLLRYNDSPLEEQFIETVRLNSKLAEELGSAKKELEILKGRLKELEMNQLARECWQEQLHVENECDDSSLSSPDDHLLQQPESTASTTGKRHYVANGISRRRLHCQLSSAPGSVLYAEPLYGCKCMACEEAMGGEAHALLAQTLNQELQKFPVNSKLQVQLGDHVVIKGERTGRIRYIGHLDKIGQPNMVFAGLELDAPAGRHDGFFNGKRYFFCHKDHGVFLPLHDIVCKVQPKKSNVMEKSFAQDKPQVKGIPEEILQLHQHSLWPQKQVDGVEKNDASKYSNILKNELSSGLTLFPHVPDVIVHSGVTVGVKVYDTAELEVSLQSAACVDVSACKWSFVAHLSVDLQ</sequence>
<dbReference type="Pfam" id="PF01302">
    <property type="entry name" value="CAP_GLY"/>
    <property type="match status" value="1"/>
</dbReference>
<name>A0A2T7PYK8_POMCA</name>
<dbReference type="SMART" id="SM01052">
    <property type="entry name" value="CAP_GLY"/>
    <property type="match status" value="1"/>
</dbReference>
<accession>A0A2T7PYK8</accession>
<evidence type="ECO:0000256" key="4">
    <source>
        <dbReference type="ARBA" id="ARBA00023017"/>
    </source>
</evidence>
<evidence type="ECO:0000256" key="5">
    <source>
        <dbReference type="ARBA" id="ARBA00023054"/>
    </source>
</evidence>
<dbReference type="GO" id="GO:0030286">
    <property type="term" value="C:dynein complex"/>
    <property type="evidence" value="ECO:0007669"/>
    <property type="project" value="UniProtKB-KW"/>
</dbReference>
<comment type="subcellular location">
    <subcellularLocation>
        <location evidence="1">Cytoplasm</location>
        <location evidence="1">Cytoskeleton</location>
        <location evidence="1">Spindle</location>
    </subcellularLocation>
</comment>
<reference evidence="10 11" key="1">
    <citation type="submission" date="2018-04" db="EMBL/GenBank/DDBJ databases">
        <title>The genome of golden apple snail Pomacea canaliculata provides insight into stress tolerance and invasive adaptation.</title>
        <authorList>
            <person name="Liu C."/>
            <person name="Liu B."/>
            <person name="Ren Y."/>
            <person name="Zhang Y."/>
            <person name="Wang H."/>
            <person name="Li S."/>
            <person name="Jiang F."/>
            <person name="Yin L."/>
            <person name="Zhang G."/>
            <person name="Qian W."/>
            <person name="Fan W."/>
        </authorList>
    </citation>
    <scope>NUCLEOTIDE SEQUENCE [LARGE SCALE GENOMIC DNA]</scope>
    <source>
        <strain evidence="10">SZHN2017</strain>
        <tissue evidence="10">Muscle</tissue>
    </source>
</reference>
<dbReference type="InterPro" id="IPR000938">
    <property type="entry name" value="CAP-Gly_domain"/>
</dbReference>
<evidence type="ECO:0000256" key="1">
    <source>
        <dbReference type="ARBA" id="ARBA00004186"/>
    </source>
</evidence>
<keyword evidence="6" id="KW-0206">Cytoskeleton</keyword>
<evidence type="ECO:0000256" key="7">
    <source>
        <dbReference type="SAM" id="Coils"/>
    </source>
</evidence>
<keyword evidence="5 7" id="KW-0175">Coiled coil</keyword>
<keyword evidence="3" id="KW-0493">Microtubule</keyword>
<proteinExistence type="predicted"/>
<dbReference type="PANTHER" id="PTHR18916">
    <property type="entry name" value="DYNACTIN 1-RELATED MICROTUBULE-BINDING"/>
    <property type="match status" value="1"/>
</dbReference>
<evidence type="ECO:0000313" key="10">
    <source>
        <dbReference type="EMBL" id="PVD38512.1"/>
    </source>
</evidence>
<dbReference type="PANTHER" id="PTHR18916:SF6">
    <property type="entry name" value="DYNACTIN SUBUNIT 1"/>
    <property type="match status" value="1"/>
</dbReference>
<dbReference type="OrthoDB" id="2130750at2759"/>
<feature type="region of interest" description="Disordered" evidence="8">
    <location>
        <begin position="126"/>
        <end position="172"/>
    </location>
</feature>
<evidence type="ECO:0000259" key="9">
    <source>
        <dbReference type="PROSITE" id="PS50245"/>
    </source>
</evidence>
<protein>
    <recommendedName>
        <fullName evidence="9">CAP-Gly domain-containing protein</fullName>
    </recommendedName>
</protein>
<dbReference type="SUPFAM" id="SSF74924">
    <property type="entry name" value="Cap-Gly domain"/>
    <property type="match status" value="1"/>
</dbReference>